<feature type="compositionally biased region" description="Basic and acidic residues" evidence="1">
    <location>
        <begin position="190"/>
        <end position="199"/>
    </location>
</feature>
<reference evidence="3" key="1">
    <citation type="submission" date="2021-06" db="EMBL/GenBank/DDBJ databases">
        <title>44 bacteria genomes isolated from Dapeng, Shenzhen.</title>
        <authorList>
            <person name="Zheng W."/>
            <person name="Yu S."/>
            <person name="Huang Y."/>
        </authorList>
    </citation>
    <scope>NUCLEOTIDE SEQUENCE</scope>
    <source>
        <strain evidence="3">DP5N28-2</strain>
    </source>
</reference>
<evidence type="ECO:0000256" key="2">
    <source>
        <dbReference type="SAM" id="SignalP"/>
    </source>
</evidence>
<name>A0A953LBV8_9BACT</name>
<feature type="region of interest" description="Disordered" evidence="1">
    <location>
        <begin position="161"/>
        <end position="199"/>
    </location>
</feature>
<sequence length="199" mass="22384">MPKSLFYLFSLLFLTSMGTTQAQSYRWAAGLKLSKHMGISAVYSPKQQYSVEGIISKNLWTNEGGLSLIGRYHRKIISRGLNFYGGGGLHYGFYDDVELNDFGGVILQGGAEISLGKTNLSFNLTPMVGIGSENVKLRIGSDFTLRYILKKQPRDRGKFFQKLGFGKDKNKGNKKKRGKKQNNRSTGKFWDFDWLKGSD</sequence>
<dbReference type="Proteomes" id="UP000753961">
    <property type="component" value="Unassembled WGS sequence"/>
</dbReference>
<dbReference type="AlphaFoldDB" id="A0A953LBV8"/>
<feature type="compositionally biased region" description="Basic residues" evidence="1">
    <location>
        <begin position="172"/>
        <end position="182"/>
    </location>
</feature>
<keyword evidence="2" id="KW-0732">Signal</keyword>
<protein>
    <recommendedName>
        <fullName evidence="5">DUF3575 domain-containing protein</fullName>
    </recommendedName>
</protein>
<comment type="caution">
    <text evidence="3">The sequence shown here is derived from an EMBL/GenBank/DDBJ whole genome shotgun (WGS) entry which is preliminary data.</text>
</comment>
<dbReference type="RefSeq" id="WP_222580450.1">
    <property type="nucleotide sequence ID" value="NZ_JAHVHU010000010.1"/>
</dbReference>
<proteinExistence type="predicted"/>
<keyword evidence="4" id="KW-1185">Reference proteome</keyword>
<evidence type="ECO:0008006" key="5">
    <source>
        <dbReference type="Google" id="ProtNLM"/>
    </source>
</evidence>
<feature type="chain" id="PRO_5037602300" description="DUF3575 domain-containing protein" evidence="2">
    <location>
        <begin position="23"/>
        <end position="199"/>
    </location>
</feature>
<organism evidence="3 4">
    <name type="scientific">Membranihabitans marinus</name>
    <dbReference type="NCBI Taxonomy" id="1227546"/>
    <lineage>
        <taxon>Bacteria</taxon>
        <taxon>Pseudomonadati</taxon>
        <taxon>Bacteroidota</taxon>
        <taxon>Saprospiria</taxon>
        <taxon>Saprospirales</taxon>
        <taxon>Saprospiraceae</taxon>
        <taxon>Membranihabitans</taxon>
    </lineage>
</organism>
<evidence type="ECO:0000313" key="4">
    <source>
        <dbReference type="Proteomes" id="UP000753961"/>
    </source>
</evidence>
<evidence type="ECO:0000313" key="3">
    <source>
        <dbReference type="EMBL" id="MBY5958916.1"/>
    </source>
</evidence>
<gene>
    <name evidence="3" type="ORF">KUV50_12265</name>
</gene>
<dbReference type="EMBL" id="JAHVHU010000010">
    <property type="protein sequence ID" value="MBY5958916.1"/>
    <property type="molecule type" value="Genomic_DNA"/>
</dbReference>
<evidence type="ECO:0000256" key="1">
    <source>
        <dbReference type="SAM" id="MobiDB-lite"/>
    </source>
</evidence>
<feature type="signal peptide" evidence="2">
    <location>
        <begin position="1"/>
        <end position="22"/>
    </location>
</feature>
<accession>A0A953LBV8</accession>